<dbReference type="RefSeq" id="WP_348951755.1">
    <property type="nucleotide sequence ID" value="NZ_JBDZYD010000005.1"/>
</dbReference>
<accession>A0ABV0LEI3</accession>
<name>A0ABV0LEI3_9PSEU</name>
<keyword evidence="3" id="KW-1185">Reference proteome</keyword>
<reference evidence="2 3" key="1">
    <citation type="submission" date="2024-05" db="EMBL/GenBank/DDBJ databases">
        <authorList>
            <person name="Zhao H."/>
            <person name="Xu Y."/>
            <person name="Lin S."/>
            <person name="Spain J.C."/>
            <person name="Zhou N.-Y."/>
        </authorList>
    </citation>
    <scope>NUCLEOTIDE SEQUENCE [LARGE SCALE GENOMIC DNA]</scope>
    <source>
        <strain evidence="2 3">NEAU-NG30</strain>
    </source>
</reference>
<organism evidence="2 3">
    <name type="scientific">Amycolatopsis melonis</name>
    <dbReference type="NCBI Taxonomy" id="3156488"/>
    <lineage>
        <taxon>Bacteria</taxon>
        <taxon>Bacillati</taxon>
        <taxon>Actinomycetota</taxon>
        <taxon>Actinomycetes</taxon>
        <taxon>Pseudonocardiales</taxon>
        <taxon>Pseudonocardiaceae</taxon>
        <taxon>Amycolatopsis</taxon>
    </lineage>
</organism>
<gene>
    <name evidence="2" type="ORF">ABJI51_16645</name>
</gene>
<protein>
    <recommendedName>
        <fullName evidence="1">DUF8175 domain-containing protein</fullName>
    </recommendedName>
</protein>
<sequence>MSWNDTAPRRRWPFVLGGVLVLLAGLLVASVVYAGQHDDPPPGAAAQDAPAEPERLSWGSISWVSLNGTQVPLSAEHGPRDNSGGLASGFTHDPQGAVLAAVNIATRTSGLAGGEDVFGPTIARQTTGEVEQYLAATQQTYREALGRGGATAPVVIGYRLAGPNTADDVRIDIVGRLTNSSNPRLRALITGTLRVRWIGGDWRLVVPTGAGRQVKAVPPGFTPMPGQRLALVG</sequence>
<feature type="domain" description="DUF8175" evidence="1">
    <location>
        <begin position="44"/>
        <end position="217"/>
    </location>
</feature>
<proteinExistence type="predicted"/>
<evidence type="ECO:0000313" key="3">
    <source>
        <dbReference type="Proteomes" id="UP001440984"/>
    </source>
</evidence>
<dbReference type="Proteomes" id="UP001440984">
    <property type="component" value="Unassembled WGS sequence"/>
</dbReference>
<evidence type="ECO:0000313" key="2">
    <source>
        <dbReference type="EMBL" id="MEQ0560717.1"/>
    </source>
</evidence>
<evidence type="ECO:0000259" key="1">
    <source>
        <dbReference type="Pfam" id="PF26526"/>
    </source>
</evidence>
<dbReference type="EMBL" id="JBDZYD010000005">
    <property type="protein sequence ID" value="MEQ0560717.1"/>
    <property type="molecule type" value="Genomic_DNA"/>
</dbReference>
<dbReference type="Pfam" id="PF26526">
    <property type="entry name" value="DUF8175"/>
    <property type="match status" value="1"/>
</dbReference>
<dbReference type="InterPro" id="IPR058488">
    <property type="entry name" value="DUF8175"/>
</dbReference>
<comment type="caution">
    <text evidence="2">The sequence shown here is derived from an EMBL/GenBank/DDBJ whole genome shotgun (WGS) entry which is preliminary data.</text>
</comment>